<organism evidence="1 2">
    <name type="scientific">Candidatus Zambryskibacteria bacterium CG_4_9_14_3_um_filter_42_15</name>
    <dbReference type="NCBI Taxonomy" id="1975112"/>
    <lineage>
        <taxon>Bacteria</taxon>
        <taxon>Candidatus Zambryskiibacteriota</taxon>
    </lineage>
</organism>
<dbReference type="Pfam" id="PF13177">
    <property type="entry name" value="DNA_pol3_delta2"/>
    <property type="match status" value="1"/>
</dbReference>
<evidence type="ECO:0000313" key="2">
    <source>
        <dbReference type="Proteomes" id="UP000230758"/>
    </source>
</evidence>
<gene>
    <name evidence="1" type="ORF">CO185_01430</name>
</gene>
<comment type="caution">
    <text evidence="1">The sequence shown here is derived from an EMBL/GenBank/DDBJ whole genome shotgun (WGS) entry which is preliminary data.</text>
</comment>
<proteinExistence type="predicted"/>
<dbReference type="InterPro" id="IPR027417">
    <property type="entry name" value="P-loop_NTPase"/>
</dbReference>
<dbReference type="AlphaFoldDB" id="A0A2M7WSA8"/>
<sequence>MATGLKSQALSQLTPLLSLRWNYWMSKNHHHANLLIASPEEAEVYLRRFCDSLGITLANSPDFFVFKTETFGIDEARELRLLAVRKSLTTTIGGKKIFLITPTLLTHEAQNALLKTFEDPFPDTLFFLAVREEGLVVPTLRSRMQTVHLHRETKSQYGEAEEFLSLSPKDRLIFAKKFVLEEKSLPIFLDNLLLLLRKKGVKKKSIESVYNLSRLVSNTALAPRLIIEHLSLVL</sequence>
<name>A0A2M7WSA8_9BACT</name>
<protein>
    <recommendedName>
        <fullName evidence="3">DNA polymerase III subunit delta</fullName>
    </recommendedName>
</protein>
<dbReference type="Proteomes" id="UP000230758">
    <property type="component" value="Unassembled WGS sequence"/>
</dbReference>
<dbReference type="Gene3D" id="3.40.50.300">
    <property type="entry name" value="P-loop containing nucleotide triphosphate hydrolases"/>
    <property type="match status" value="1"/>
</dbReference>
<dbReference type="SUPFAM" id="SSF52540">
    <property type="entry name" value="P-loop containing nucleoside triphosphate hydrolases"/>
    <property type="match status" value="1"/>
</dbReference>
<reference evidence="2" key="1">
    <citation type="submission" date="2017-09" db="EMBL/GenBank/DDBJ databases">
        <title>Depth-based differentiation of microbial function through sediment-hosted aquifers and enrichment of novel symbionts in the deep terrestrial subsurface.</title>
        <authorList>
            <person name="Probst A.J."/>
            <person name="Ladd B."/>
            <person name="Jarett J.K."/>
            <person name="Geller-Mcgrath D.E."/>
            <person name="Sieber C.M.K."/>
            <person name="Emerson J.B."/>
            <person name="Anantharaman K."/>
            <person name="Thomas B.C."/>
            <person name="Malmstrom R."/>
            <person name="Stieglmeier M."/>
            <person name="Klingl A."/>
            <person name="Woyke T."/>
            <person name="Ryan C.M."/>
            <person name="Banfield J.F."/>
        </authorList>
    </citation>
    <scope>NUCLEOTIDE SEQUENCE [LARGE SCALE GENOMIC DNA]</scope>
</reference>
<dbReference type="EMBL" id="PFXF01000018">
    <property type="protein sequence ID" value="PJA32889.1"/>
    <property type="molecule type" value="Genomic_DNA"/>
</dbReference>
<evidence type="ECO:0008006" key="3">
    <source>
        <dbReference type="Google" id="ProtNLM"/>
    </source>
</evidence>
<accession>A0A2M7WSA8</accession>
<evidence type="ECO:0000313" key="1">
    <source>
        <dbReference type="EMBL" id="PJA32889.1"/>
    </source>
</evidence>